<keyword evidence="3" id="KW-1185">Reference proteome</keyword>
<gene>
    <name evidence="2" type="ORF">IQ241_06105</name>
</gene>
<reference evidence="2" key="1">
    <citation type="submission" date="2020-10" db="EMBL/GenBank/DDBJ databases">
        <authorList>
            <person name="Castelo-Branco R."/>
            <person name="Eusebio N."/>
            <person name="Adriana R."/>
            <person name="Vieira A."/>
            <person name="Brugerolle De Fraissinette N."/>
            <person name="Rezende De Castro R."/>
            <person name="Schneider M.P."/>
            <person name="Vasconcelos V."/>
            <person name="Leao P.N."/>
        </authorList>
    </citation>
    <scope>NUCLEOTIDE SEQUENCE</scope>
    <source>
        <strain evidence="2">LEGE 07310</strain>
    </source>
</reference>
<feature type="coiled-coil region" evidence="1">
    <location>
        <begin position="4"/>
        <end position="62"/>
    </location>
</feature>
<dbReference type="RefSeq" id="WP_193905533.1">
    <property type="nucleotide sequence ID" value="NZ_JADEXG010000010.1"/>
</dbReference>
<evidence type="ECO:0000313" key="3">
    <source>
        <dbReference type="Proteomes" id="UP000636505"/>
    </source>
</evidence>
<comment type="caution">
    <text evidence="2">The sequence shown here is derived from an EMBL/GenBank/DDBJ whole genome shotgun (WGS) entry which is preliminary data.</text>
</comment>
<dbReference type="AlphaFoldDB" id="A0A8J7A6J9"/>
<evidence type="ECO:0000313" key="2">
    <source>
        <dbReference type="EMBL" id="MBE9076870.1"/>
    </source>
</evidence>
<accession>A0A8J7A6J9</accession>
<sequence>MSENLDWLRRLASVEKRLTRVENQLDEHDQILDPSGWISEAFELQQREIEEVKGKLETIEAEVKSNGSKLDAILQRLTGTLEGP</sequence>
<dbReference type="EMBL" id="JADEXG010000010">
    <property type="protein sequence ID" value="MBE9076870.1"/>
    <property type="molecule type" value="Genomic_DNA"/>
</dbReference>
<keyword evidence="1" id="KW-0175">Coiled coil</keyword>
<organism evidence="2 3">
    <name type="scientific">Vasconcelosia minhoensis LEGE 07310</name>
    <dbReference type="NCBI Taxonomy" id="915328"/>
    <lineage>
        <taxon>Bacteria</taxon>
        <taxon>Bacillati</taxon>
        <taxon>Cyanobacteriota</taxon>
        <taxon>Cyanophyceae</taxon>
        <taxon>Nodosilineales</taxon>
        <taxon>Cymatolegaceae</taxon>
        <taxon>Vasconcelosia</taxon>
        <taxon>Vasconcelosia minhoensis</taxon>
    </lineage>
</organism>
<dbReference type="Proteomes" id="UP000636505">
    <property type="component" value="Unassembled WGS sequence"/>
</dbReference>
<protein>
    <submittedName>
        <fullName evidence="2">Uncharacterized protein</fullName>
    </submittedName>
</protein>
<name>A0A8J7A6J9_9CYAN</name>
<evidence type="ECO:0000256" key="1">
    <source>
        <dbReference type="SAM" id="Coils"/>
    </source>
</evidence>
<proteinExistence type="predicted"/>